<evidence type="ECO:0000313" key="2">
    <source>
        <dbReference type="EMBL" id="MBY33119.1"/>
    </source>
</evidence>
<evidence type="ECO:0000259" key="1">
    <source>
        <dbReference type="PROSITE" id="PS50994"/>
    </source>
</evidence>
<dbReference type="Gene3D" id="3.30.420.10">
    <property type="entry name" value="Ribonuclease H-like superfamily/Ribonuclease H"/>
    <property type="match status" value="1"/>
</dbReference>
<organism evidence="2">
    <name type="scientific">Schizaphis graminum</name>
    <name type="common">Green bug aphid</name>
    <dbReference type="NCBI Taxonomy" id="13262"/>
    <lineage>
        <taxon>Eukaryota</taxon>
        <taxon>Metazoa</taxon>
        <taxon>Ecdysozoa</taxon>
        <taxon>Arthropoda</taxon>
        <taxon>Hexapoda</taxon>
        <taxon>Insecta</taxon>
        <taxon>Pterygota</taxon>
        <taxon>Neoptera</taxon>
        <taxon>Paraneoptera</taxon>
        <taxon>Hemiptera</taxon>
        <taxon>Sternorrhyncha</taxon>
        <taxon>Aphidomorpha</taxon>
        <taxon>Aphidoidea</taxon>
        <taxon>Aphididae</taxon>
        <taxon>Aphidini</taxon>
        <taxon>Schizaphis</taxon>
    </lineage>
</organism>
<accession>A0A2S2PUJ2</accession>
<dbReference type="Pfam" id="PF03564">
    <property type="entry name" value="DUF1759"/>
    <property type="match status" value="1"/>
</dbReference>
<dbReference type="GO" id="GO:0003676">
    <property type="term" value="F:nucleic acid binding"/>
    <property type="evidence" value="ECO:0007669"/>
    <property type="project" value="InterPro"/>
</dbReference>
<dbReference type="InterPro" id="IPR041588">
    <property type="entry name" value="Integrase_H2C2"/>
</dbReference>
<dbReference type="InterPro" id="IPR043502">
    <property type="entry name" value="DNA/RNA_pol_sf"/>
</dbReference>
<gene>
    <name evidence="2" type="ORF">g.164087</name>
</gene>
<dbReference type="InterPro" id="IPR008042">
    <property type="entry name" value="Retrotrans_Pao"/>
</dbReference>
<dbReference type="EMBL" id="GGMR01020500">
    <property type="protein sequence ID" value="MBY33119.1"/>
    <property type="molecule type" value="Transcribed_RNA"/>
</dbReference>
<dbReference type="InterPro" id="IPR040676">
    <property type="entry name" value="DUF5641"/>
</dbReference>
<dbReference type="Pfam" id="PF18701">
    <property type="entry name" value="DUF5641"/>
    <property type="match status" value="1"/>
</dbReference>
<dbReference type="PANTHER" id="PTHR47331:SF1">
    <property type="entry name" value="GAG-LIKE PROTEIN"/>
    <property type="match status" value="1"/>
</dbReference>
<dbReference type="GO" id="GO:0071897">
    <property type="term" value="P:DNA biosynthetic process"/>
    <property type="evidence" value="ECO:0007669"/>
    <property type="project" value="UniProtKB-ARBA"/>
</dbReference>
<dbReference type="InterPro" id="IPR001584">
    <property type="entry name" value="Integrase_cat-core"/>
</dbReference>
<dbReference type="InterPro" id="IPR005312">
    <property type="entry name" value="DUF1759"/>
</dbReference>
<dbReference type="SUPFAM" id="SSF56672">
    <property type="entry name" value="DNA/RNA polymerases"/>
    <property type="match status" value="1"/>
</dbReference>
<dbReference type="Pfam" id="PF05380">
    <property type="entry name" value="Peptidase_A17"/>
    <property type="match status" value="1"/>
</dbReference>
<sequence>MTEIASLTVRRGQLKAALTRFVTYVRSESRDNAQIEIRRSKIEENWNEFQQVQAAIEEAAEAEQNKNEHFPYREDFEELYFKIVTEAEKLINATKKRNIHEMVLSDERKGDADLIQPQAMIKLPALDIPIFSGQYEEWSSFYDIFLALIHTNKSLTEIQKFYYLRSFLSSDAKECIKCLETTAANYEAAWSTLIARYNNTKILIQTHVKNIVELPLVKDKSSINLRKLSDTLNSNIRALEALGEKPYDWGPLLSHIVCAKLDNETRKDWEIQAAKDKIPSIRELTQFIEERFRILESVESSRDIINKAVPAAAGKGKEQSKTNNITKSGQKYSANFVSTTTLKCFICNLEHTIYKCPTFITLPISERIEKVACLKLCKICLRKHEGKCFSRFCFKCSKPHNTLLHLQPKKVSDSEGSGKDAETAKNRHEPVIDATSSTTAHANNNYERVLLATAVVRVINPCGKSSFARVLLDSGSMNNFISAELVNSLSLRQNKTDHIVSGIGGTTQNITSTAWLKIKSCVNDYELNIQALMVKKITGNLPTKFISENGSRPANITLADPLFNVPQKIDILIGAVHFFEILGKQQYLTLNGPCYQETRFGFVASGLVQGTVHNKKSVAHISTNTENDEYSNIERLIKQFWQSEEYIGPTPYTIEEKACIEHFNNTVRREEGGRFVVQLPFRKNRSKLGKSYAIAKRRLLSIERRLDKNPALKFEYVKFMREYESLGHMTYVSDEEIDVPEKMCYLAHHCVLNLNSSTTKLRVVFDASTKTETGVSLNDVLLKGPVIQDDLIYILVRFRVHNFVISADIRKMYRQINVSKEHQDFQRILWRENSNAPIKIFKLNTITYGTVPASYLATACLQKLAEDEYKHNTDISMAISRDFYMDDFLSGAPTKAEAIKLRDRLIEIMATAKMELGKWSSNDSSVLSVITHTEKEQKNVHEINDSFTKILGMCWNAETDSFHFKINLDEDKRTAPVTKRDILSDIARIFDPLGLVGPVVIRAKLMLQVLWQTQVKWCEPVSEDIQCEWSGYKTKLLKLNDLRIPRQITIKDEICDMQIHGFADASEKAYGCCLYLRCSDNAGNHCSNLICAKSKVAPMKTVSLPRLELCAAQLLTRVAYKIISKMQLKLSKRHYWTDSKVTLCWIKSTSKRWKTFVSHRVGEIQEKTSLTEWFHVKGSENPADIISRGCCPTELSRDTLWWHGPEWLIQNEEHWPVIQQEEISNEFVDIPEQKSLSVSCVTTSGNDLIVHRYSSIKRMSRIVAYCMRFKSNCLSRKQNNEKKNGFLLPYEIKQAKTIMIKIVQYHYFFREVQQLQTNNQVSKKSPLYRLIPYLDEAGVIRVGGRLKYAASISTFRRHPAVLPAKSIFTQNLIREEHEDLMHGGPQAVLASIRERYWPINGRNVTRNVVRKCVICFKQRPTIVQPIMGDLPKDRVEPGRAFLKCGIDYAGPFLLKSGLRKNSPIIKAYVCLFICFSTRAVHLELVSDLSTDAFLRALNRFFDRRGRSLVIYSDNATNFVGANRQLKELYKLLQGDDHQTKTTEMLSTLGVEWRFIPPRSPHFGGLWEAGIKSMKYLLRRVLGDAHLTYEELLTILTRAEACLNSRPLTPISSDPNDLIPLAPSHFLIGDSLNAIPEIDETSVPINRLNRWRRVSQYSQNLWKRWSSEYLSQLQERSKWARTTGPKLKVGSVVLLKDENLPSLRWRMGRVSKVTRGKDKMVRVAEVQTAGGIVSRAVRKLCPLPFEENSEE</sequence>
<dbReference type="InterPro" id="IPR012337">
    <property type="entry name" value="RNaseH-like_sf"/>
</dbReference>
<reference evidence="2" key="1">
    <citation type="submission" date="2018-04" db="EMBL/GenBank/DDBJ databases">
        <title>Transcriptome of Schizaphis graminum biotype I.</title>
        <authorList>
            <person name="Scully E.D."/>
            <person name="Geib S.M."/>
            <person name="Palmer N.A."/>
            <person name="Koch K."/>
            <person name="Bradshaw J."/>
            <person name="Heng-Moss T."/>
            <person name="Sarath G."/>
        </authorList>
    </citation>
    <scope>NUCLEOTIDE SEQUENCE</scope>
</reference>
<name>A0A2S2PUJ2_SCHGA</name>
<proteinExistence type="predicted"/>
<protein>
    <recommendedName>
        <fullName evidence="1">Integrase catalytic domain-containing protein</fullName>
    </recommendedName>
</protein>
<dbReference type="GO" id="GO:0042575">
    <property type="term" value="C:DNA polymerase complex"/>
    <property type="evidence" value="ECO:0007669"/>
    <property type="project" value="UniProtKB-ARBA"/>
</dbReference>
<dbReference type="GO" id="GO:0015074">
    <property type="term" value="P:DNA integration"/>
    <property type="evidence" value="ECO:0007669"/>
    <property type="project" value="InterPro"/>
</dbReference>
<dbReference type="PANTHER" id="PTHR47331">
    <property type="entry name" value="PHD-TYPE DOMAIN-CONTAINING PROTEIN"/>
    <property type="match status" value="1"/>
</dbReference>
<dbReference type="Pfam" id="PF17921">
    <property type="entry name" value="Integrase_H2C2"/>
    <property type="match status" value="1"/>
</dbReference>
<dbReference type="CDD" id="cd01644">
    <property type="entry name" value="RT_pepA17"/>
    <property type="match status" value="1"/>
</dbReference>
<dbReference type="InterPro" id="IPR036397">
    <property type="entry name" value="RNaseH_sf"/>
</dbReference>
<dbReference type="PROSITE" id="PS50994">
    <property type="entry name" value="INTEGRASE"/>
    <property type="match status" value="1"/>
</dbReference>
<feature type="domain" description="Integrase catalytic" evidence="1">
    <location>
        <begin position="1433"/>
        <end position="1630"/>
    </location>
</feature>
<dbReference type="SUPFAM" id="SSF53098">
    <property type="entry name" value="Ribonuclease H-like"/>
    <property type="match status" value="1"/>
</dbReference>